<keyword evidence="10 14" id="KW-0503">Monooxygenase</keyword>
<keyword evidence="11 12" id="KW-0472">Membrane</keyword>
<feature type="domain" description="Fatty acid desaturase" evidence="13">
    <location>
        <begin position="114"/>
        <end position="334"/>
    </location>
</feature>
<evidence type="ECO:0000313" key="15">
    <source>
        <dbReference type="Proteomes" id="UP000198922"/>
    </source>
</evidence>
<dbReference type="GO" id="GO:0046872">
    <property type="term" value="F:metal ion binding"/>
    <property type="evidence" value="ECO:0007669"/>
    <property type="project" value="UniProtKB-KW"/>
</dbReference>
<name>A0A1G7EZJ0_9RHOB</name>
<keyword evidence="5 12" id="KW-0812">Transmembrane</keyword>
<dbReference type="EMBL" id="FNAT01000003">
    <property type="protein sequence ID" value="SDE69108.1"/>
    <property type="molecule type" value="Genomic_DNA"/>
</dbReference>
<dbReference type="GO" id="GO:0005886">
    <property type="term" value="C:plasma membrane"/>
    <property type="evidence" value="ECO:0007669"/>
    <property type="project" value="UniProtKB-SubCell"/>
</dbReference>
<keyword evidence="6" id="KW-0479">Metal-binding</keyword>
<evidence type="ECO:0000256" key="1">
    <source>
        <dbReference type="ARBA" id="ARBA00004429"/>
    </source>
</evidence>
<evidence type="ECO:0000256" key="8">
    <source>
        <dbReference type="ARBA" id="ARBA00023002"/>
    </source>
</evidence>
<accession>A0A1G7EZJ0</accession>
<evidence type="ECO:0000256" key="2">
    <source>
        <dbReference type="ARBA" id="ARBA00010823"/>
    </source>
</evidence>
<dbReference type="PANTHER" id="PTHR38674">
    <property type="entry name" value="ALKANE 1-MONOOXYGENASE 1"/>
    <property type="match status" value="1"/>
</dbReference>
<dbReference type="Pfam" id="PF00487">
    <property type="entry name" value="FA_desaturase"/>
    <property type="match status" value="1"/>
</dbReference>
<dbReference type="GO" id="GO:0004497">
    <property type="term" value="F:monooxygenase activity"/>
    <property type="evidence" value="ECO:0007669"/>
    <property type="project" value="UniProtKB-KW"/>
</dbReference>
<feature type="transmembrane region" description="Helical" evidence="12">
    <location>
        <begin position="220"/>
        <end position="237"/>
    </location>
</feature>
<evidence type="ECO:0000256" key="10">
    <source>
        <dbReference type="ARBA" id="ARBA00023033"/>
    </source>
</evidence>
<evidence type="ECO:0000313" key="14">
    <source>
        <dbReference type="EMBL" id="SDE69108.1"/>
    </source>
</evidence>
<dbReference type="InterPro" id="IPR005804">
    <property type="entry name" value="FA_desaturase_dom"/>
</dbReference>
<comment type="similarity">
    <text evidence="2">Belongs to the fatty acid desaturase type 1 family. AlkB subfamily.</text>
</comment>
<dbReference type="CDD" id="cd03512">
    <property type="entry name" value="Alkane-hydroxylase"/>
    <property type="match status" value="1"/>
</dbReference>
<dbReference type="STRING" id="521013.SAMN04488567_2363"/>
<dbReference type="RefSeq" id="WP_090112178.1">
    <property type="nucleotide sequence ID" value="NZ_FNAT01000003.1"/>
</dbReference>
<organism evidence="14 15">
    <name type="scientific">Limimaricola pyoseonensis</name>
    <dbReference type="NCBI Taxonomy" id="521013"/>
    <lineage>
        <taxon>Bacteria</taxon>
        <taxon>Pseudomonadati</taxon>
        <taxon>Pseudomonadota</taxon>
        <taxon>Alphaproteobacteria</taxon>
        <taxon>Rhodobacterales</taxon>
        <taxon>Paracoccaceae</taxon>
        <taxon>Limimaricola</taxon>
    </lineage>
</organism>
<protein>
    <submittedName>
        <fullName evidence="14">Alkane 1-monooxygenase</fullName>
    </submittedName>
</protein>
<evidence type="ECO:0000259" key="13">
    <source>
        <dbReference type="Pfam" id="PF00487"/>
    </source>
</evidence>
<keyword evidence="9" id="KW-0408">Iron</keyword>
<comment type="subcellular location">
    <subcellularLocation>
        <location evidence="1">Cell inner membrane</location>
        <topology evidence="1">Multi-pass membrane protein</topology>
    </subcellularLocation>
</comment>
<dbReference type="GO" id="GO:0006629">
    <property type="term" value="P:lipid metabolic process"/>
    <property type="evidence" value="ECO:0007669"/>
    <property type="project" value="InterPro"/>
</dbReference>
<feature type="transmembrane region" description="Helical" evidence="12">
    <location>
        <begin position="12"/>
        <end position="35"/>
    </location>
</feature>
<evidence type="ECO:0000256" key="3">
    <source>
        <dbReference type="ARBA" id="ARBA00022475"/>
    </source>
</evidence>
<evidence type="ECO:0000256" key="11">
    <source>
        <dbReference type="ARBA" id="ARBA00023136"/>
    </source>
</evidence>
<dbReference type="PANTHER" id="PTHR38674:SF1">
    <property type="entry name" value="ALKANE 1-MONOOXYGENASE 1"/>
    <property type="match status" value="1"/>
</dbReference>
<keyword evidence="7 12" id="KW-1133">Transmembrane helix</keyword>
<keyword evidence="15" id="KW-1185">Reference proteome</keyword>
<feature type="transmembrane region" description="Helical" evidence="12">
    <location>
        <begin position="111"/>
        <end position="129"/>
    </location>
</feature>
<evidence type="ECO:0000256" key="6">
    <source>
        <dbReference type="ARBA" id="ARBA00022723"/>
    </source>
</evidence>
<evidence type="ECO:0000256" key="5">
    <source>
        <dbReference type="ARBA" id="ARBA00022692"/>
    </source>
</evidence>
<dbReference type="InterPro" id="IPR033885">
    <property type="entry name" value="AlkB/XylM"/>
</dbReference>
<dbReference type="OrthoDB" id="4759734at2"/>
<proteinExistence type="inferred from homology"/>
<keyword evidence="4" id="KW-0997">Cell inner membrane</keyword>
<evidence type="ECO:0000256" key="4">
    <source>
        <dbReference type="ARBA" id="ARBA00022519"/>
    </source>
</evidence>
<evidence type="ECO:0000256" key="7">
    <source>
        <dbReference type="ARBA" id="ARBA00022989"/>
    </source>
</evidence>
<evidence type="ECO:0000256" key="9">
    <source>
        <dbReference type="ARBA" id="ARBA00023004"/>
    </source>
</evidence>
<gene>
    <name evidence="14" type="ORF">SAMN04488567_2363</name>
</gene>
<sequence length="388" mass="44354">MTALPAGPRRSALLSALPYWVSLLSLPLAALAAWLGGWWVLLLPAFSWLLFDILDVVGGVDRSNPDPETPESELVWHTRLTRIWAPVQALMTFGLIAYATRATHLGGWEKFGLVVGQGIVSGAVGIVYAHELLHQRDRVERWLGDILLAMVLYSHFRSHHLRVHHLHVGTPADVVTARYNEGFHRYFARVLWRSPRDAWRAERKLLGRGGLTMRSRRNPFWRYAALQALMLALAFTLGGAEGLLLFTGQAFVAVWQLELVNYIEHYGLTRKHLGEGRYEPVRPHHSWNAEQRASNRLLINLQRHSDHHFKPERRYPLLQTYPESQAPLLPQGYPAMGVAALIPPVWRRLMNKRVRAWRRLHYPEITDWTPYKTGALPLPRGAKPTRAI</sequence>
<dbReference type="Proteomes" id="UP000198922">
    <property type="component" value="Unassembled WGS sequence"/>
</dbReference>
<evidence type="ECO:0000256" key="12">
    <source>
        <dbReference type="SAM" id="Phobius"/>
    </source>
</evidence>
<reference evidence="15" key="1">
    <citation type="submission" date="2016-10" db="EMBL/GenBank/DDBJ databases">
        <authorList>
            <person name="Varghese N."/>
            <person name="Submissions S."/>
        </authorList>
    </citation>
    <scope>NUCLEOTIDE SEQUENCE [LARGE SCALE GENOMIC DNA]</scope>
    <source>
        <strain evidence="15">DSM 21424</strain>
    </source>
</reference>
<dbReference type="AlphaFoldDB" id="A0A1G7EZJ0"/>
<keyword evidence="3" id="KW-1003">Cell membrane</keyword>
<keyword evidence="8" id="KW-0560">Oxidoreductase</keyword>